<protein>
    <submittedName>
        <fullName evidence="2">Uncharacterized protein</fullName>
    </submittedName>
</protein>
<name>A0A2J6RIZ9_HYAVF</name>
<evidence type="ECO:0000256" key="1">
    <source>
        <dbReference type="SAM" id="MobiDB-lite"/>
    </source>
</evidence>
<dbReference type="EMBL" id="KZ613948">
    <property type="protein sequence ID" value="PMD38503.1"/>
    <property type="molecule type" value="Genomic_DNA"/>
</dbReference>
<reference evidence="2 3" key="1">
    <citation type="submission" date="2016-04" db="EMBL/GenBank/DDBJ databases">
        <title>A degradative enzymes factory behind the ericoid mycorrhizal symbiosis.</title>
        <authorList>
            <consortium name="DOE Joint Genome Institute"/>
            <person name="Martino E."/>
            <person name="Morin E."/>
            <person name="Grelet G."/>
            <person name="Kuo A."/>
            <person name="Kohler A."/>
            <person name="Daghino S."/>
            <person name="Barry K."/>
            <person name="Choi C."/>
            <person name="Cichocki N."/>
            <person name="Clum A."/>
            <person name="Copeland A."/>
            <person name="Hainaut M."/>
            <person name="Haridas S."/>
            <person name="Labutti K."/>
            <person name="Lindquist E."/>
            <person name="Lipzen A."/>
            <person name="Khouja H.-R."/>
            <person name="Murat C."/>
            <person name="Ohm R."/>
            <person name="Olson A."/>
            <person name="Spatafora J."/>
            <person name="Veneault-Fourrey C."/>
            <person name="Henrissat B."/>
            <person name="Grigoriev I."/>
            <person name="Martin F."/>
            <person name="Perotto S."/>
        </authorList>
    </citation>
    <scope>NUCLEOTIDE SEQUENCE [LARGE SCALE GENOMIC DNA]</scope>
    <source>
        <strain evidence="2 3">F</strain>
    </source>
</reference>
<feature type="compositionally biased region" description="Low complexity" evidence="1">
    <location>
        <begin position="88"/>
        <end position="100"/>
    </location>
</feature>
<evidence type="ECO:0000313" key="2">
    <source>
        <dbReference type="EMBL" id="PMD38503.1"/>
    </source>
</evidence>
<accession>A0A2J6RIZ9</accession>
<feature type="region of interest" description="Disordered" evidence="1">
    <location>
        <begin position="59"/>
        <end position="100"/>
    </location>
</feature>
<gene>
    <name evidence="2" type="ORF">L207DRAFT_585398</name>
</gene>
<keyword evidence="3" id="KW-1185">Reference proteome</keyword>
<proteinExistence type="predicted"/>
<dbReference type="Proteomes" id="UP000235786">
    <property type="component" value="Unassembled WGS sequence"/>
</dbReference>
<evidence type="ECO:0000313" key="3">
    <source>
        <dbReference type="Proteomes" id="UP000235786"/>
    </source>
</evidence>
<sequence>MQTPTRSGTQPSRIQLIWITHTTCVQSFIFIHEAKVQANPQAATMSQSIENNGFESNVTEFEETTPSSLTLPPPQVPLQGSTIPPTDPLTSATAAADPAPVPADQVSPVLTHIASITTQAEETLRTITHDMDMSTLSFIAHISLGKSPQSLLDLQLLNTQFEHVATFATSTTVLGYLEGVDAEKLEAACNSTSHLHKSMVAVAIKARLFAKCKKRRVKRMKDEMVRILVGLEDWVQKFVRTMEEHLRRQLPGWIEVLEVVRFAQAAWEEAVA</sequence>
<dbReference type="AlphaFoldDB" id="A0A2J6RIZ9"/>
<dbReference type="OrthoDB" id="10541637at2759"/>
<organism evidence="2 3">
    <name type="scientific">Hyaloscypha variabilis (strain UAMH 11265 / GT02V1 / F)</name>
    <name type="common">Meliniomyces variabilis</name>
    <dbReference type="NCBI Taxonomy" id="1149755"/>
    <lineage>
        <taxon>Eukaryota</taxon>
        <taxon>Fungi</taxon>
        <taxon>Dikarya</taxon>
        <taxon>Ascomycota</taxon>
        <taxon>Pezizomycotina</taxon>
        <taxon>Leotiomycetes</taxon>
        <taxon>Helotiales</taxon>
        <taxon>Hyaloscyphaceae</taxon>
        <taxon>Hyaloscypha</taxon>
        <taxon>Hyaloscypha variabilis</taxon>
    </lineage>
</organism>